<feature type="binding site" evidence="6">
    <location>
        <position position="80"/>
    </location>
    <ligand>
        <name>Mg(2+)</name>
        <dbReference type="ChEBI" id="CHEBI:18420"/>
        <note>ligand shared between all trimeric partners</note>
    </ligand>
</feature>
<evidence type="ECO:0000256" key="6">
    <source>
        <dbReference type="PIRSR" id="PIRSR000699-2"/>
    </source>
</evidence>
<protein>
    <submittedName>
        <fullName evidence="7">Lichenan-specific phosphotransferase enzyme IIA component</fullName>
    </submittedName>
</protein>
<dbReference type="PANTHER" id="PTHR34382">
    <property type="entry name" value="PTS SYSTEM N,N'-DIACETYLCHITOBIOSE-SPECIFIC EIIA COMPONENT"/>
    <property type="match status" value="1"/>
</dbReference>
<evidence type="ECO:0000313" key="8">
    <source>
        <dbReference type="Proteomes" id="UP000190951"/>
    </source>
</evidence>
<dbReference type="Proteomes" id="UP000190951">
    <property type="component" value="Chromosome"/>
</dbReference>
<feature type="active site" description="Tele-phosphohistidine intermediate" evidence="5">
    <location>
        <position position="77"/>
    </location>
</feature>
<comment type="cofactor">
    <cofactor evidence="6">
        <name>Mg(2+)</name>
        <dbReference type="ChEBI" id="CHEBI:18420"/>
    </cofactor>
    <text evidence="6">Binds 1 Mg(2+) ion per trimer.</text>
</comment>
<organism evidence="7 8">
    <name type="scientific">Clostridium felsineum</name>
    <dbReference type="NCBI Taxonomy" id="36839"/>
    <lineage>
        <taxon>Bacteria</taxon>
        <taxon>Bacillati</taxon>
        <taxon>Bacillota</taxon>
        <taxon>Clostridia</taxon>
        <taxon>Eubacteriales</taxon>
        <taxon>Clostridiaceae</taxon>
        <taxon>Clostridium</taxon>
    </lineage>
</organism>
<dbReference type="PANTHER" id="PTHR34382:SF7">
    <property type="entry name" value="PTS SYSTEM N,N'-DIACETYLCHITOBIOSE-SPECIFIC EIIA COMPONENT"/>
    <property type="match status" value="1"/>
</dbReference>
<dbReference type="SUPFAM" id="SSF46973">
    <property type="entry name" value="Enzyme IIa from lactose specific PTS, IIa-lac"/>
    <property type="match status" value="1"/>
</dbReference>
<dbReference type="KEGG" id="crw:CROST_031120"/>
<dbReference type="InterPro" id="IPR036542">
    <property type="entry name" value="PTS_IIA_lac/cel_sf"/>
</dbReference>
<keyword evidence="6" id="KW-0460">Magnesium</keyword>
<name>A0A1S8LMR3_9CLOT</name>
<gene>
    <name evidence="7" type="primary">licA_1</name>
    <name evidence="7" type="ORF">CROST_031120</name>
</gene>
<dbReference type="GO" id="GO:0046872">
    <property type="term" value="F:metal ion binding"/>
    <property type="evidence" value="ECO:0007669"/>
    <property type="project" value="UniProtKB-KW"/>
</dbReference>
<evidence type="ECO:0000256" key="2">
    <source>
        <dbReference type="ARBA" id="ARBA00022597"/>
    </source>
</evidence>
<evidence type="ECO:0000256" key="4">
    <source>
        <dbReference type="ARBA" id="ARBA00022683"/>
    </source>
</evidence>
<dbReference type="GO" id="GO:0009401">
    <property type="term" value="P:phosphoenolpyruvate-dependent sugar phosphotransferase system"/>
    <property type="evidence" value="ECO:0007669"/>
    <property type="project" value="UniProtKB-KW"/>
</dbReference>
<proteinExistence type="predicted"/>
<keyword evidence="2" id="KW-0762">Sugar transport</keyword>
<evidence type="ECO:0000256" key="1">
    <source>
        <dbReference type="ARBA" id="ARBA00022448"/>
    </source>
</evidence>
<accession>A0A1S8LMR3</accession>
<dbReference type="Gene3D" id="1.20.58.80">
    <property type="entry name" value="Phosphotransferase system, lactose/cellobiose-type IIA subunit"/>
    <property type="match status" value="1"/>
</dbReference>
<dbReference type="InterPro" id="IPR003188">
    <property type="entry name" value="PTS_IIA_lac/cel"/>
</dbReference>
<dbReference type="Pfam" id="PF02255">
    <property type="entry name" value="PTS_IIA"/>
    <property type="match status" value="1"/>
</dbReference>
<dbReference type="AlphaFoldDB" id="A0A1S8LMR3"/>
<dbReference type="STRING" id="84029.CROST_04200"/>
<sequence>MNEKDAERAMELIYIAGNSKSIAIQSIILAEDGKIKEAKEKFKEAKEELHKAHDIQTTLLNKEVNGEVIEKTILLIHAQDHFMSASTVIELTERFIRMYERK</sequence>
<keyword evidence="6" id="KW-0479">Metal-binding</keyword>
<evidence type="ECO:0000313" key="7">
    <source>
        <dbReference type="EMBL" id="URZ12390.1"/>
    </source>
</evidence>
<keyword evidence="4" id="KW-0598">Phosphotransferase system</keyword>
<dbReference type="RefSeq" id="WP_077836037.1">
    <property type="nucleotide sequence ID" value="NZ_CP096983.1"/>
</dbReference>
<reference evidence="7 8" key="1">
    <citation type="submission" date="2022-04" db="EMBL/GenBank/DDBJ databases">
        <title>Genome sequence of C. roseum typestrain.</title>
        <authorList>
            <person name="Poehlein A."/>
            <person name="Schoch T."/>
            <person name="Duerre P."/>
            <person name="Daniel R."/>
        </authorList>
    </citation>
    <scope>NUCLEOTIDE SEQUENCE [LARGE SCALE GENOMIC DNA]</scope>
    <source>
        <strain evidence="7 8">DSM 7320</strain>
    </source>
</reference>
<dbReference type="PIRSF" id="PIRSF000699">
    <property type="entry name" value="PTS_IILac_III"/>
    <property type="match status" value="1"/>
</dbReference>
<keyword evidence="1" id="KW-0813">Transport</keyword>
<evidence type="ECO:0000256" key="3">
    <source>
        <dbReference type="ARBA" id="ARBA00022679"/>
    </source>
</evidence>
<keyword evidence="8" id="KW-1185">Reference proteome</keyword>
<dbReference type="GO" id="GO:0016740">
    <property type="term" value="F:transferase activity"/>
    <property type="evidence" value="ECO:0007669"/>
    <property type="project" value="UniProtKB-KW"/>
</dbReference>
<evidence type="ECO:0000256" key="5">
    <source>
        <dbReference type="PIRSR" id="PIRSR000699-1"/>
    </source>
</evidence>
<dbReference type="PROSITE" id="PS51095">
    <property type="entry name" value="PTS_EIIA_TYPE_3"/>
    <property type="match status" value="1"/>
</dbReference>
<keyword evidence="3" id="KW-0808">Transferase</keyword>
<dbReference type="EMBL" id="CP096983">
    <property type="protein sequence ID" value="URZ12390.1"/>
    <property type="molecule type" value="Genomic_DNA"/>
</dbReference>